<keyword evidence="2" id="KW-1185">Reference proteome</keyword>
<dbReference type="Proteomes" id="UP001620460">
    <property type="component" value="Unassembled WGS sequence"/>
</dbReference>
<dbReference type="RefSeq" id="WP_404630111.1">
    <property type="nucleotide sequence ID" value="NZ_JADIKM010000001.1"/>
</dbReference>
<protein>
    <recommendedName>
        <fullName evidence="3">HEPN domain-containing protein</fullName>
    </recommendedName>
</protein>
<evidence type="ECO:0000313" key="1">
    <source>
        <dbReference type="EMBL" id="MFK2902998.1"/>
    </source>
</evidence>
<proteinExistence type="predicted"/>
<comment type="caution">
    <text evidence="1">The sequence shown here is derived from an EMBL/GenBank/DDBJ whole genome shotgun (WGS) entry which is preliminary data.</text>
</comment>
<reference evidence="1 2" key="1">
    <citation type="submission" date="2020-10" db="EMBL/GenBank/DDBJ databases">
        <title>Phylogeny of dyella-like bacteria.</title>
        <authorList>
            <person name="Fu J."/>
        </authorList>
    </citation>
    <scope>NUCLEOTIDE SEQUENCE [LARGE SCALE GENOMIC DNA]</scope>
    <source>
        <strain evidence="1 2">Gsoil3046</strain>
    </source>
</reference>
<evidence type="ECO:0008006" key="3">
    <source>
        <dbReference type="Google" id="ProtNLM"/>
    </source>
</evidence>
<organism evidence="1 2">
    <name type="scientific">Dyella ginsengisoli</name>
    <dbReference type="NCBI Taxonomy" id="363848"/>
    <lineage>
        <taxon>Bacteria</taxon>
        <taxon>Pseudomonadati</taxon>
        <taxon>Pseudomonadota</taxon>
        <taxon>Gammaproteobacteria</taxon>
        <taxon>Lysobacterales</taxon>
        <taxon>Rhodanobacteraceae</taxon>
        <taxon>Dyella</taxon>
    </lineage>
</organism>
<name>A0ABW8JPE9_9GAMM</name>
<evidence type="ECO:0000313" key="2">
    <source>
        <dbReference type="Proteomes" id="UP001620460"/>
    </source>
</evidence>
<accession>A0ABW8JPE9</accession>
<gene>
    <name evidence="1" type="ORF">ISP17_03415</name>
</gene>
<sequence>MNNWFVEPVWQNFSSMYREAVTSSAATTGMEIAHHRMAALYFGISAVESFLNMQMRDHLLSRGKTHDEVHKKLRRGQFMDKVKDWPTLIVGKDLDLRPTTLDRLFAVNALRGELTHQKNYWPESYEELSETDPMEVVDLVAEFIVVFHHAAGKHFPYWLWGWNYLNPMQDAHEIIMLNNGQFLHSLSALGYMFSPSVAGRHEAKEAAIFLDYRTYADVAKFLGSLEACEPKFAAYPYQPKLCRRWWEPSHQRTCGNVSKEAIQRALEIDAQYGQRRQTPPKQSVPPRSGWARMVNLLRRHDGP</sequence>
<dbReference type="EMBL" id="JADIKM010000001">
    <property type="protein sequence ID" value="MFK2902998.1"/>
    <property type="molecule type" value="Genomic_DNA"/>
</dbReference>